<evidence type="ECO:0000313" key="4">
    <source>
        <dbReference type="EMBL" id="VGM41272.1"/>
    </source>
</evidence>
<dbReference type="InterPro" id="IPR009061">
    <property type="entry name" value="DNA-bd_dom_put_sf"/>
</dbReference>
<evidence type="ECO:0000256" key="1">
    <source>
        <dbReference type="ARBA" id="ARBA00023125"/>
    </source>
</evidence>
<dbReference type="GO" id="GO:0006310">
    <property type="term" value="P:DNA recombination"/>
    <property type="evidence" value="ECO:0007669"/>
    <property type="project" value="UniProtKB-KW"/>
</dbReference>
<sequence length="89" mass="10258">MGHNEVKHMLQMLTLEEWANEKYRSNPPSVSTLRNYAKQNMFSPPAKKEGRFWRVREDAELVGTLTTPVVKKSDPVLLQRILNDGCQTT</sequence>
<keyword evidence="2" id="KW-0233">DNA recombination</keyword>
<dbReference type="EMBL" id="CAAHDH010000001">
    <property type="protein sequence ID" value="VGM41272.1"/>
    <property type="molecule type" value="Genomic_DNA"/>
</dbReference>
<dbReference type="InterPro" id="IPR038137">
    <property type="entry name" value="Excisionase-like_sf"/>
</dbReference>
<dbReference type="GO" id="GO:0003677">
    <property type="term" value="F:DNA binding"/>
    <property type="evidence" value="ECO:0007669"/>
    <property type="project" value="UniProtKB-KW"/>
</dbReference>
<organism evidence="4">
    <name type="scientific">Klebsiella pneumoniae</name>
    <dbReference type="NCBI Taxonomy" id="573"/>
    <lineage>
        <taxon>Bacteria</taxon>
        <taxon>Pseudomonadati</taxon>
        <taxon>Pseudomonadota</taxon>
        <taxon>Gammaproteobacteria</taxon>
        <taxon>Enterobacterales</taxon>
        <taxon>Enterobacteriaceae</taxon>
        <taxon>Klebsiella/Raoultella group</taxon>
        <taxon>Klebsiella</taxon>
        <taxon>Klebsiella pneumoniae complex</taxon>
    </lineage>
</organism>
<protein>
    <submittedName>
        <fullName evidence="4">Putative excisionase</fullName>
    </submittedName>
</protein>
<dbReference type="Gene3D" id="1.10.1660.20">
    <property type="match status" value="1"/>
</dbReference>
<evidence type="ECO:0000259" key="3">
    <source>
        <dbReference type="Pfam" id="PF07825"/>
    </source>
</evidence>
<gene>
    <name evidence="4" type="ORF">SAMEA4873563_01592</name>
</gene>
<dbReference type="SUPFAM" id="SSF46955">
    <property type="entry name" value="Putative DNA-binding domain"/>
    <property type="match status" value="1"/>
</dbReference>
<reference evidence="4" key="1">
    <citation type="submission" date="2019-03" db="EMBL/GenBank/DDBJ databases">
        <authorList>
            <consortium name="Pathogen Informatics"/>
        </authorList>
    </citation>
    <scope>NUCLEOTIDE SEQUENCE</scope>
    <source>
        <strain evidence="4">5012STDY7626362</strain>
    </source>
</reference>
<accession>A0A486UQY5</accession>
<name>A0A486UQY5_KLEPN</name>
<keyword evidence="1" id="KW-0238">DNA-binding</keyword>
<dbReference type="InterPro" id="IPR012884">
    <property type="entry name" value="Excisionase-like"/>
</dbReference>
<dbReference type="Pfam" id="PF07825">
    <property type="entry name" value="Exc"/>
    <property type="match status" value="1"/>
</dbReference>
<dbReference type="AlphaFoldDB" id="A0A486UQY5"/>
<feature type="domain" description="Excisionase-like" evidence="3">
    <location>
        <begin position="13"/>
        <end position="83"/>
    </location>
</feature>
<evidence type="ECO:0000256" key="2">
    <source>
        <dbReference type="ARBA" id="ARBA00023172"/>
    </source>
</evidence>
<proteinExistence type="predicted"/>